<gene>
    <name evidence="2" type="ORF">SAMN05444409_2137</name>
</gene>
<dbReference type="PROSITE" id="PS51257">
    <property type="entry name" value="PROKAR_LIPOPROTEIN"/>
    <property type="match status" value="1"/>
</dbReference>
<name>A0A1N6GYJ3_9FLAO</name>
<evidence type="ECO:0000313" key="3">
    <source>
        <dbReference type="Proteomes" id="UP000185207"/>
    </source>
</evidence>
<reference evidence="3" key="1">
    <citation type="submission" date="2016-11" db="EMBL/GenBank/DDBJ databases">
        <authorList>
            <person name="Varghese N."/>
            <person name="Submissions S."/>
        </authorList>
    </citation>
    <scope>NUCLEOTIDE SEQUENCE [LARGE SCALE GENOMIC DNA]</scope>
    <source>
        <strain evidence="3">DSM 27623</strain>
    </source>
</reference>
<dbReference type="Proteomes" id="UP000185207">
    <property type="component" value="Unassembled WGS sequence"/>
</dbReference>
<dbReference type="InterPro" id="IPR046230">
    <property type="entry name" value="DUF6263"/>
</dbReference>
<keyword evidence="3" id="KW-1185">Reference proteome</keyword>
<protein>
    <recommendedName>
        <fullName evidence="4">Lipoprotein</fullName>
    </recommendedName>
</protein>
<feature type="compositionally biased region" description="Basic and acidic residues" evidence="1">
    <location>
        <begin position="276"/>
        <end position="285"/>
    </location>
</feature>
<accession>A0A1N6GYJ3</accession>
<dbReference type="EMBL" id="FSRK01000001">
    <property type="protein sequence ID" value="SIO12532.1"/>
    <property type="molecule type" value="Genomic_DNA"/>
</dbReference>
<dbReference type="AlphaFoldDB" id="A0A1N6GYJ3"/>
<evidence type="ECO:0000256" key="1">
    <source>
        <dbReference type="SAM" id="MobiDB-lite"/>
    </source>
</evidence>
<proteinExistence type="predicted"/>
<organism evidence="2 3">
    <name type="scientific">Epilithonimonas zeae</name>
    <dbReference type="NCBI Taxonomy" id="1416779"/>
    <lineage>
        <taxon>Bacteria</taxon>
        <taxon>Pseudomonadati</taxon>
        <taxon>Bacteroidota</taxon>
        <taxon>Flavobacteriia</taxon>
        <taxon>Flavobacteriales</taxon>
        <taxon>Weeksellaceae</taxon>
        <taxon>Chryseobacterium group</taxon>
        <taxon>Epilithonimonas</taxon>
    </lineage>
</organism>
<dbReference type="STRING" id="1416779.SAMN05444409_2137"/>
<feature type="region of interest" description="Disordered" evidence="1">
    <location>
        <begin position="274"/>
        <end position="295"/>
    </location>
</feature>
<sequence length="350" mass="38195">MKKITALALIAITLVACKKETKTVTRVDPKTGKTETVTVEVSPEEAAKPKAIADSSGIYKQKFILEKGTTYPLVSYQREIQQLTSPDGKTVSGTSESTDEMSITVNDFKDNIYDLTLNMVGKRMSSSANGKTMVIDTKQAAPKEEGLKMEYMISKGLAGNKLNVKMDAFGNIKSVTGFETVHNNLRKAIAGTIKDKKQQDAIIENFKAGFNEEMMKEQLGKNLKLIPSKGAKIGEKWSTSEDIDPSGKLKQTLTFTLVKVEDGKAEINVTGVIPSKSDKQSKDGMTHTMSMGGSESGKIIIDENTGWLLNQNLSVKTNQKETLSDGKQTQSMTKNSTTSIIINPSYKEAN</sequence>
<evidence type="ECO:0000313" key="2">
    <source>
        <dbReference type="EMBL" id="SIO12532.1"/>
    </source>
</evidence>
<evidence type="ECO:0008006" key="4">
    <source>
        <dbReference type="Google" id="ProtNLM"/>
    </source>
</evidence>
<dbReference type="RefSeq" id="WP_245799055.1">
    <property type="nucleotide sequence ID" value="NZ_FSRK01000001.1"/>
</dbReference>
<dbReference type="Pfam" id="PF19777">
    <property type="entry name" value="DUF6263"/>
    <property type="match status" value="1"/>
</dbReference>